<reference evidence="6 7" key="1">
    <citation type="submission" date="2016-01" db="EMBL/GenBank/DDBJ databases">
        <title>Investigation of taxonomic status of Bacillus aminovorans.</title>
        <authorList>
            <person name="Verma A."/>
            <person name="Pal Y."/>
            <person name="Krishnamurthi S."/>
        </authorList>
    </citation>
    <scope>NUCLEOTIDE SEQUENCE [LARGE SCALE GENOMIC DNA]</scope>
    <source>
        <strain evidence="6 7">DSM 4337</strain>
    </source>
</reference>
<accession>A0A177KNS5</accession>
<dbReference type="PANTHER" id="PTHR34773">
    <property type="entry name" value="FLAGELLAR SECRETION CHAPERONE FLIS"/>
    <property type="match status" value="1"/>
</dbReference>
<dbReference type="GO" id="GO:0071973">
    <property type="term" value="P:bacterial-type flagellum-dependent cell motility"/>
    <property type="evidence" value="ECO:0007669"/>
    <property type="project" value="TreeGrafter"/>
</dbReference>
<evidence type="ECO:0008006" key="8">
    <source>
        <dbReference type="Google" id="ProtNLM"/>
    </source>
</evidence>
<evidence type="ECO:0000256" key="2">
    <source>
        <dbReference type="ARBA" id="ARBA00008787"/>
    </source>
</evidence>
<sequence>MNRKQAREMYVQNAIATASPGEMASLLLQESIKCMKKAKVSMEGSNRFEQNLHLKRAQQCVLEIVPFLNEKTKEGQSVSIVYRRINAMLVEANVKSDLVLIDEAERMVSSLYQAWQDSRKPQ</sequence>
<comment type="subcellular location">
    <subcellularLocation>
        <location evidence="1">Cytoplasm</location>
        <location evidence="1">Cytosol</location>
    </subcellularLocation>
</comment>
<evidence type="ECO:0000256" key="1">
    <source>
        <dbReference type="ARBA" id="ARBA00004514"/>
    </source>
</evidence>
<evidence type="ECO:0000256" key="4">
    <source>
        <dbReference type="ARBA" id="ARBA00022795"/>
    </source>
</evidence>
<dbReference type="GO" id="GO:0005829">
    <property type="term" value="C:cytosol"/>
    <property type="evidence" value="ECO:0007669"/>
    <property type="project" value="UniProtKB-SubCell"/>
</dbReference>
<proteinExistence type="inferred from homology"/>
<comment type="caution">
    <text evidence="6">The sequence shown here is derived from an EMBL/GenBank/DDBJ whole genome shotgun (WGS) entry which is preliminary data.</text>
</comment>
<evidence type="ECO:0000313" key="6">
    <source>
        <dbReference type="EMBL" id="OAH54636.1"/>
    </source>
</evidence>
<dbReference type="InterPro" id="IPR003713">
    <property type="entry name" value="FliS"/>
</dbReference>
<dbReference type="InterPro" id="IPR036584">
    <property type="entry name" value="FliS_sf"/>
</dbReference>
<dbReference type="GO" id="GO:0044780">
    <property type="term" value="P:bacterial-type flagellum assembly"/>
    <property type="evidence" value="ECO:0007669"/>
    <property type="project" value="InterPro"/>
</dbReference>
<dbReference type="SUPFAM" id="SSF101116">
    <property type="entry name" value="Flagellar export chaperone FliS"/>
    <property type="match status" value="1"/>
</dbReference>
<dbReference type="RefSeq" id="WP_018394605.1">
    <property type="nucleotide sequence ID" value="NZ_LQWZ01000033.1"/>
</dbReference>
<keyword evidence="5" id="KW-0143">Chaperone</keyword>
<dbReference type="NCBIfam" id="TIGR00208">
    <property type="entry name" value="fliS"/>
    <property type="match status" value="1"/>
</dbReference>
<dbReference type="Proteomes" id="UP000077271">
    <property type="component" value="Unassembled WGS sequence"/>
</dbReference>
<evidence type="ECO:0000313" key="7">
    <source>
        <dbReference type="Proteomes" id="UP000077271"/>
    </source>
</evidence>
<dbReference type="AlphaFoldDB" id="A0A177KNS5"/>
<keyword evidence="3" id="KW-0963">Cytoplasm</keyword>
<dbReference type="OrthoDB" id="2972680at2"/>
<organism evidence="6 7">
    <name type="scientific">Domibacillus aminovorans</name>
    <dbReference type="NCBI Taxonomy" id="29332"/>
    <lineage>
        <taxon>Bacteria</taxon>
        <taxon>Bacillati</taxon>
        <taxon>Bacillota</taxon>
        <taxon>Bacilli</taxon>
        <taxon>Bacillales</taxon>
        <taxon>Bacillaceae</taxon>
        <taxon>Domibacillus</taxon>
    </lineage>
</organism>
<name>A0A177KNS5_9BACI</name>
<dbReference type="EMBL" id="LQWZ01000033">
    <property type="protein sequence ID" value="OAH54636.1"/>
    <property type="molecule type" value="Genomic_DNA"/>
</dbReference>
<protein>
    <recommendedName>
        <fullName evidence="8">Flagellar export chaperone FliS</fullName>
    </recommendedName>
</protein>
<gene>
    <name evidence="6" type="ORF">AWH48_08590</name>
</gene>
<dbReference type="Gene3D" id="1.20.120.340">
    <property type="entry name" value="Flagellar protein FliS"/>
    <property type="match status" value="1"/>
</dbReference>
<dbReference type="Pfam" id="PF02561">
    <property type="entry name" value="FliS"/>
    <property type="match status" value="1"/>
</dbReference>
<comment type="similarity">
    <text evidence="2">Belongs to the FliS family.</text>
</comment>
<evidence type="ECO:0000256" key="5">
    <source>
        <dbReference type="ARBA" id="ARBA00023186"/>
    </source>
</evidence>
<evidence type="ECO:0000256" key="3">
    <source>
        <dbReference type="ARBA" id="ARBA00022490"/>
    </source>
</evidence>
<dbReference type="PANTHER" id="PTHR34773:SF1">
    <property type="entry name" value="FLAGELLAR SECRETION CHAPERONE FLIS"/>
    <property type="match status" value="1"/>
</dbReference>
<keyword evidence="4" id="KW-1005">Bacterial flagellum biogenesis</keyword>